<keyword evidence="1" id="KW-1133">Transmembrane helix</keyword>
<evidence type="ECO:0000313" key="2">
    <source>
        <dbReference type="EMBL" id="GAA1661700.1"/>
    </source>
</evidence>
<name>A0ABP4RUZ9_9MICO</name>
<dbReference type="Proteomes" id="UP001500596">
    <property type="component" value="Unassembled WGS sequence"/>
</dbReference>
<evidence type="ECO:0008006" key="4">
    <source>
        <dbReference type="Google" id="ProtNLM"/>
    </source>
</evidence>
<accession>A0ABP4RUZ9</accession>
<dbReference type="EMBL" id="BAAAPK010000001">
    <property type="protein sequence ID" value="GAA1661700.1"/>
    <property type="molecule type" value="Genomic_DNA"/>
</dbReference>
<reference evidence="3" key="1">
    <citation type="journal article" date="2019" name="Int. J. Syst. Evol. Microbiol.">
        <title>The Global Catalogue of Microorganisms (GCM) 10K type strain sequencing project: providing services to taxonomists for standard genome sequencing and annotation.</title>
        <authorList>
            <consortium name="The Broad Institute Genomics Platform"/>
            <consortium name="The Broad Institute Genome Sequencing Center for Infectious Disease"/>
            <person name="Wu L."/>
            <person name="Ma J."/>
        </authorList>
    </citation>
    <scope>NUCLEOTIDE SEQUENCE [LARGE SCALE GENOMIC DNA]</scope>
    <source>
        <strain evidence="3">JCM 15575</strain>
    </source>
</reference>
<keyword evidence="1" id="KW-0812">Transmembrane</keyword>
<protein>
    <recommendedName>
        <fullName evidence="4">Holin</fullName>
    </recommendedName>
</protein>
<organism evidence="2 3">
    <name type="scientific">Microbacterium lacus</name>
    <dbReference type="NCBI Taxonomy" id="415217"/>
    <lineage>
        <taxon>Bacteria</taxon>
        <taxon>Bacillati</taxon>
        <taxon>Actinomycetota</taxon>
        <taxon>Actinomycetes</taxon>
        <taxon>Micrococcales</taxon>
        <taxon>Microbacteriaceae</taxon>
        <taxon>Microbacterium</taxon>
    </lineage>
</organism>
<keyword evidence="3" id="KW-1185">Reference proteome</keyword>
<proteinExistence type="predicted"/>
<feature type="transmembrane region" description="Helical" evidence="1">
    <location>
        <begin position="23"/>
        <end position="43"/>
    </location>
</feature>
<evidence type="ECO:0000313" key="3">
    <source>
        <dbReference type="Proteomes" id="UP001500596"/>
    </source>
</evidence>
<dbReference type="RefSeq" id="WP_344050638.1">
    <property type="nucleotide sequence ID" value="NZ_BAAAPK010000001.1"/>
</dbReference>
<keyword evidence="1" id="KW-0472">Membrane</keyword>
<gene>
    <name evidence="2" type="ORF">GCM10009807_01730</name>
</gene>
<sequence>MDFLLSESTNAVAEQADMWGGEFWAALLSLLTAAVVAFGPGLARKIFPQDNTTAEIAKSSTATVASVLESTLAMVREDVAHVRTKTDENSGKLDALLAIGKGKR</sequence>
<comment type="caution">
    <text evidence="2">The sequence shown here is derived from an EMBL/GenBank/DDBJ whole genome shotgun (WGS) entry which is preliminary data.</text>
</comment>
<evidence type="ECO:0000256" key="1">
    <source>
        <dbReference type="SAM" id="Phobius"/>
    </source>
</evidence>